<reference evidence="1" key="1">
    <citation type="submission" date="2021-04" db="EMBL/GenBank/DDBJ databases">
        <authorList>
            <person name="Chebbi M.A.C M."/>
        </authorList>
    </citation>
    <scope>NUCLEOTIDE SEQUENCE</scope>
</reference>
<dbReference type="EMBL" id="CAJNRD030001121">
    <property type="protein sequence ID" value="CAG5096805.1"/>
    <property type="molecule type" value="Genomic_DNA"/>
</dbReference>
<organism evidence="1 2">
    <name type="scientific">Cotesia congregata</name>
    <name type="common">Parasitoid wasp</name>
    <name type="synonym">Apanteles congregatus</name>
    <dbReference type="NCBI Taxonomy" id="51543"/>
    <lineage>
        <taxon>Eukaryota</taxon>
        <taxon>Metazoa</taxon>
        <taxon>Ecdysozoa</taxon>
        <taxon>Arthropoda</taxon>
        <taxon>Hexapoda</taxon>
        <taxon>Insecta</taxon>
        <taxon>Pterygota</taxon>
        <taxon>Neoptera</taxon>
        <taxon>Endopterygota</taxon>
        <taxon>Hymenoptera</taxon>
        <taxon>Apocrita</taxon>
        <taxon>Ichneumonoidea</taxon>
        <taxon>Braconidae</taxon>
        <taxon>Microgastrinae</taxon>
        <taxon>Cotesia</taxon>
    </lineage>
</organism>
<gene>
    <name evidence="1" type="ORF">HICCMSTLAB_LOCUS8394</name>
</gene>
<dbReference type="PANTHER" id="PTHR46579:SF1">
    <property type="entry name" value="F5_8 TYPE C DOMAIN-CONTAINING PROTEIN"/>
    <property type="match status" value="1"/>
</dbReference>
<comment type="caution">
    <text evidence="1">The sequence shown here is derived from an EMBL/GenBank/DDBJ whole genome shotgun (WGS) entry which is preliminary data.</text>
</comment>
<proteinExistence type="predicted"/>
<dbReference type="Proteomes" id="UP000786811">
    <property type="component" value="Unassembled WGS sequence"/>
</dbReference>
<dbReference type="OrthoDB" id="8191915at2759"/>
<evidence type="ECO:0000313" key="1">
    <source>
        <dbReference type="EMBL" id="CAG5096805.1"/>
    </source>
</evidence>
<protein>
    <recommendedName>
        <fullName evidence="3">DUF4218 domain-containing protein</fullName>
    </recommendedName>
</protein>
<dbReference type="PANTHER" id="PTHR46579">
    <property type="entry name" value="F5/8 TYPE C DOMAIN-CONTAINING PROTEIN-RELATED"/>
    <property type="match status" value="1"/>
</dbReference>
<accession>A0A8J2MNE9</accession>
<keyword evidence="2" id="KW-1185">Reference proteome</keyword>
<sequence>MMSSVWFGTGKLKNMNAYLTPFVTEVKELLKNGFTYTLNGQTYKKRVFTLMVVCDSVARPLVQCTTQFNGNYGCGLCLYPGESIEKGQGFARVYPVINGEFFGEGLRSHEQTLIHTEEKTQEKKKRIKRKSILCDIPNYDIIKNLDVDWMHCVALGVSRQFANLWFDSKNSGEAFYFGDKIDQVDSYIHSLSPTSDFSRIPRGLKDRVHMKAHELFVEHWALLVEGISILTKKSIMKSEIVYADKCLKEFIVGVESLYGKMYLSFNVHLLVHLAISVENWGPLFTHSAFIYEDFNQIIENSIKSLNGVSIQICDSFRLKCVIDRLRNICQNDLNNKQNQFLNRLLNKKSRPISNLQLGDCKVLGKPVILSNLKKIYSLALRRLNVDFHTSTVIYSFKRCIINQVTSKTYNREKKRSNCTVILKNGQIFGIENLIGLRQSDNTSSYLIGRYYVLKNKSLIRDRKLDHLIPLAEKLKIITAVESDMVVQKVMIIKLDDNHCVVYAHSCSSEMLS</sequence>
<evidence type="ECO:0000313" key="2">
    <source>
        <dbReference type="Proteomes" id="UP000786811"/>
    </source>
</evidence>
<name>A0A8J2MNE9_COTCN</name>
<dbReference type="AlphaFoldDB" id="A0A8J2MNE9"/>
<evidence type="ECO:0008006" key="3">
    <source>
        <dbReference type="Google" id="ProtNLM"/>
    </source>
</evidence>